<evidence type="ECO:0000256" key="4">
    <source>
        <dbReference type="SAM" id="SignalP"/>
    </source>
</evidence>
<dbReference type="PANTHER" id="PTHR34596">
    <property type="entry name" value="CHITOPORIN"/>
    <property type="match status" value="1"/>
</dbReference>
<gene>
    <name evidence="5" type="ORF">AYO28_13585</name>
</gene>
<evidence type="ECO:0000256" key="1">
    <source>
        <dbReference type="ARBA" id="ARBA00009075"/>
    </source>
</evidence>
<evidence type="ECO:0000256" key="2">
    <source>
        <dbReference type="ARBA" id="ARBA00022448"/>
    </source>
</evidence>
<feature type="signal peptide" evidence="4">
    <location>
        <begin position="1"/>
        <end position="24"/>
    </location>
</feature>
<comment type="caution">
    <text evidence="5">The sequence shown here is derived from an EMBL/GenBank/DDBJ whole genome shotgun (WGS) entry which is preliminary data.</text>
</comment>
<feature type="chain" id="PRO_5008073840" description="Porin" evidence="4">
    <location>
        <begin position="25"/>
        <end position="447"/>
    </location>
</feature>
<dbReference type="GO" id="GO:0016020">
    <property type="term" value="C:membrane"/>
    <property type="evidence" value="ECO:0007669"/>
    <property type="project" value="InterPro"/>
</dbReference>
<evidence type="ECO:0000256" key="3">
    <source>
        <dbReference type="ARBA" id="ARBA00022729"/>
    </source>
</evidence>
<dbReference type="AlphaFoldDB" id="A0A177SR20"/>
<keyword evidence="2" id="KW-0813">Transport</keyword>
<dbReference type="Proteomes" id="UP000077752">
    <property type="component" value="Unassembled WGS sequence"/>
</dbReference>
<evidence type="ECO:0000313" key="6">
    <source>
        <dbReference type="Proteomes" id="UP000077752"/>
    </source>
</evidence>
<dbReference type="PANTHER" id="PTHR34596:SF2">
    <property type="entry name" value="CHITOPORIN"/>
    <property type="match status" value="1"/>
</dbReference>
<organism evidence="5 6">
    <name type="scientific">Pseudomonas putida</name>
    <name type="common">Arthrobacter siderocapsulatus</name>
    <dbReference type="NCBI Taxonomy" id="303"/>
    <lineage>
        <taxon>Bacteria</taxon>
        <taxon>Pseudomonadati</taxon>
        <taxon>Pseudomonadota</taxon>
        <taxon>Gammaproteobacteria</taxon>
        <taxon>Pseudomonadales</taxon>
        <taxon>Pseudomonadaceae</taxon>
        <taxon>Pseudomonas</taxon>
    </lineage>
</organism>
<dbReference type="InterPro" id="IPR023614">
    <property type="entry name" value="Porin_dom_sf"/>
</dbReference>
<reference evidence="5 6" key="1">
    <citation type="submission" date="2016-03" db="EMBL/GenBank/DDBJ databases">
        <title>Draft Genome Assembly of Pseudomonas putida strain CBF10-2.</title>
        <authorList>
            <person name="Iyer R.S."/>
            <person name="Damania A."/>
        </authorList>
    </citation>
    <scope>NUCLEOTIDE SEQUENCE [LARGE SCALE GENOMIC DNA]</scope>
    <source>
        <strain evidence="5 6">CBF10-2</strain>
    </source>
</reference>
<accession>A0A177SR20</accession>
<protein>
    <recommendedName>
        <fullName evidence="7">Porin</fullName>
    </recommendedName>
</protein>
<dbReference type="GO" id="GO:0015288">
    <property type="term" value="F:porin activity"/>
    <property type="evidence" value="ECO:0007669"/>
    <property type="project" value="TreeGrafter"/>
</dbReference>
<proteinExistence type="inferred from homology"/>
<dbReference type="Gene3D" id="2.40.160.10">
    <property type="entry name" value="Porin"/>
    <property type="match status" value="1"/>
</dbReference>
<keyword evidence="3 4" id="KW-0732">Signal</keyword>
<evidence type="ECO:0000313" key="5">
    <source>
        <dbReference type="EMBL" id="OAI93428.1"/>
    </source>
</evidence>
<sequence length="447" mass="49224">MPSAIDYRLASGLGLALACQQALADDPWADVSTYFQQGTLSGVTRNFYLNRDFRNGGANRRPGTVNGYRAEWAQGLTLDYISAFTPGVVGLGFDAHLYAGLKLDSGRGRTGTNLLHVRNDGEVADEYSVGGGALKLKAGETVLKYGSMELRTSPVFFTDGGTGRLLPQTVTAWQLTSRDLQPLTFDAAHITAGKAPSENRNDSTLRSLYGATQTNTVDYLSLNYEQGAVKGYLGTQRAEDLWRQDYLGLRYLPTVVEGLTPTLSFSLYRTVDIGAAHGGPIDNLTWSFAPGVKFGAHSIMLAYQKVQGDTPFDYMAFRDGQTTVAQLANNVQLSDFNAPNDRSWQVRYDYDFTARGLPGLRFMIRYIQGQGGKGSNIVPESSYYSLGFEDGGRHWERNIEMQYVVQSGPAKNLSLRARYGVHRGNSAEPRGDMDEIRLITEFPFKLL</sequence>
<dbReference type="EMBL" id="LUCV01000011">
    <property type="protein sequence ID" value="OAI93428.1"/>
    <property type="molecule type" value="Genomic_DNA"/>
</dbReference>
<dbReference type="InterPro" id="IPR005318">
    <property type="entry name" value="OM_porin_bac"/>
</dbReference>
<evidence type="ECO:0008006" key="7">
    <source>
        <dbReference type="Google" id="ProtNLM"/>
    </source>
</evidence>
<comment type="similarity">
    <text evidence="1">Belongs to the outer membrane porin (Opr) (TC 1.B.25) family.</text>
</comment>
<dbReference type="RefSeq" id="WP_064302276.1">
    <property type="nucleotide sequence ID" value="NZ_LUCV01000011.1"/>
</dbReference>
<dbReference type="Pfam" id="PF03573">
    <property type="entry name" value="OprD"/>
    <property type="match status" value="1"/>
</dbReference>
<name>A0A177SR20_PSEPU</name>